<keyword evidence="3" id="KW-1185">Reference proteome</keyword>
<evidence type="ECO:0008006" key="4">
    <source>
        <dbReference type="Google" id="ProtNLM"/>
    </source>
</evidence>
<dbReference type="EMBL" id="CP136508">
    <property type="protein sequence ID" value="WUR11432.1"/>
    <property type="molecule type" value="Genomic_DNA"/>
</dbReference>
<feature type="compositionally biased region" description="Pro residues" evidence="1">
    <location>
        <begin position="39"/>
        <end position="49"/>
    </location>
</feature>
<evidence type="ECO:0000256" key="1">
    <source>
        <dbReference type="SAM" id="MobiDB-lite"/>
    </source>
</evidence>
<protein>
    <recommendedName>
        <fullName evidence="4">Bacteriocin</fullName>
    </recommendedName>
</protein>
<feature type="region of interest" description="Disordered" evidence="1">
    <location>
        <begin position="17"/>
        <end position="51"/>
    </location>
</feature>
<reference evidence="2 3" key="1">
    <citation type="journal article" date="2019" name="Int. J. Syst. Evol. Microbiol.">
        <title>The Draft Whole-Genome Sequence of the Antibiotic Producer Empedobacter haloabium ATCC 31962 Provides Indications for Its Taxonomic Reclassification.</title>
        <authorList>
            <person name="Miess H."/>
            <person name="Arlt P."/>
            <person name="Apel A.K."/>
            <person name="Weber T."/>
            <person name="Nieselt K."/>
            <person name="Hanssen F."/>
            <person name="Czemmel S."/>
            <person name="Nahnsen S."/>
            <person name="Gross H."/>
        </authorList>
    </citation>
    <scope>NUCLEOTIDE SEQUENCE [LARGE SCALE GENOMIC DNA]</scope>
    <source>
        <strain evidence="2 3">ATCC 31962</strain>
    </source>
</reference>
<gene>
    <name evidence="2" type="ORF">E7V67_017115</name>
</gene>
<evidence type="ECO:0000313" key="2">
    <source>
        <dbReference type="EMBL" id="WUR11432.1"/>
    </source>
</evidence>
<proteinExistence type="predicted"/>
<organism evidence="2 3">
    <name type="scientific">[Empedobacter] haloabium</name>
    <dbReference type="NCBI Taxonomy" id="592317"/>
    <lineage>
        <taxon>Bacteria</taxon>
        <taxon>Pseudomonadati</taxon>
        <taxon>Pseudomonadota</taxon>
        <taxon>Betaproteobacteria</taxon>
        <taxon>Burkholderiales</taxon>
        <taxon>Oxalobacteraceae</taxon>
        <taxon>Telluria group</taxon>
        <taxon>Telluria group incertae sedis</taxon>
    </lineage>
</organism>
<accession>A0ABZ1UFE4</accession>
<name>A0ABZ1UFE4_9BURK</name>
<sequence length="83" mass="8810">MEKIELHKRTLRTLSMSELELVGGASEDGDEDPNGGAPKNPPPPPPKPNTIPSDCPCVTEQCPLRSTNCPPTANRVCCPNSGD</sequence>
<evidence type="ECO:0000313" key="3">
    <source>
        <dbReference type="Proteomes" id="UP000321323"/>
    </source>
</evidence>
<dbReference type="Proteomes" id="UP000321323">
    <property type="component" value="Chromosome"/>
</dbReference>